<keyword evidence="5" id="KW-0560">Oxidoreductase</keyword>
<dbReference type="Gene3D" id="3.10.180.10">
    <property type="entry name" value="2,3-Dihydroxybiphenyl 1,2-Dioxygenase, domain 1"/>
    <property type="match status" value="1"/>
</dbReference>
<protein>
    <recommendedName>
        <fullName evidence="2">Bleomycin resistance protein</fullName>
    </recommendedName>
</protein>
<dbReference type="CDD" id="cd08349">
    <property type="entry name" value="BLMA_like"/>
    <property type="match status" value="1"/>
</dbReference>
<dbReference type="AlphaFoldDB" id="A0A6A5XJW9"/>
<gene>
    <name evidence="5" type="ORF">BU24DRAFT_425240</name>
</gene>
<evidence type="ECO:0000256" key="3">
    <source>
        <dbReference type="ARBA" id="ARBA00023251"/>
    </source>
</evidence>
<evidence type="ECO:0000313" key="6">
    <source>
        <dbReference type="Proteomes" id="UP000799778"/>
    </source>
</evidence>
<dbReference type="InterPro" id="IPR037523">
    <property type="entry name" value="VOC_core"/>
</dbReference>
<dbReference type="InterPro" id="IPR000335">
    <property type="entry name" value="Bleomycin-R"/>
</dbReference>
<dbReference type="RefSeq" id="XP_033380943.1">
    <property type="nucleotide sequence ID" value="XM_033528693.1"/>
</dbReference>
<proteinExistence type="inferred from homology"/>
<dbReference type="Proteomes" id="UP000799778">
    <property type="component" value="Unassembled WGS sequence"/>
</dbReference>
<dbReference type="PROSITE" id="PS51819">
    <property type="entry name" value="VOC"/>
    <property type="match status" value="1"/>
</dbReference>
<name>A0A6A5XJW9_9PLEO</name>
<keyword evidence="6" id="KW-1185">Reference proteome</keyword>
<dbReference type="GO" id="GO:0051213">
    <property type="term" value="F:dioxygenase activity"/>
    <property type="evidence" value="ECO:0007669"/>
    <property type="project" value="UniProtKB-KW"/>
</dbReference>
<dbReference type="SUPFAM" id="SSF54593">
    <property type="entry name" value="Glyoxalase/Bleomycin resistance protein/Dihydroxybiphenyl dioxygenase"/>
    <property type="match status" value="1"/>
</dbReference>
<dbReference type="GeneID" id="54286090"/>
<dbReference type="Pfam" id="PF19581">
    <property type="entry name" value="Glyoxalase_7"/>
    <property type="match status" value="1"/>
</dbReference>
<dbReference type="InterPro" id="IPR029068">
    <property type="entry name" value="Glyas_Bleomycin-R_OHBP_Dase"/>
</dbReference>
<comment type="similarity">
    <text evidence="1">Belongs to the bleomycin resistance protein family.</text>
</comment>
<sequence length="126" mass="14107">MATIQFHTVTPILRIFSIPKADEFYLDYLGFTTDWSHRFSPDLPLYRQVSRGGLVLHLSEHHGDGSPGVHVRVTMTGLEAFHAELEGKKYGYLRPGIEEGHAEGAREMAVMDPFGNRITFCEGGES</sequence>
<dbReference type="GO" id="GO:0046677">
    <property type="term" value="P:response to antibiotic"/>
    <property type="evidence" value="ECO:0007669"/>
    <property type="project" value="UniProtKB-KW"/>
</dbReference>
<feature type="domain" description="VOC" evidence="4">
    <location>
        <begin position="5"/>
        <end position="123"/>
    </location>
</feature>
<evidence type="ECO:0000313" key="5">
    <source>
        <dbReference type="EMBL" id="KAF2012604.1"/>
    </source>
</evidence>
<evidence type="ECO:0000256" key="1">
    <source>
        <dbReference type="ARBA" id="ARBA00011051"/>
    </source>
</evidence>
<evidence type="ECO:0000256" key="2">
    <source>
        <dbReference type="ARBA" id="ARBA00021572"/>
    </source>
</evidence>
<accession>A0A6A5XJW9</accession>
<dbReference type="EMBL" id="ML978072">
    <property type="protein sequence ID" value="KAF2012604.1"/>
    <property type="molecule type" value="Genomic_DNA"/>
</dbReference>
<organism evidence="5 6">
    <name type="scientific">Aaosphaeria arxii CBS 175.79</name>
    <dbReference type="NCBI Taxonomy" id="1450172"/>
    <lineage>
        <taxon>Eukaryota</taxon>
        <taxon>Fungi</taxon>
        <taxon>Dikarya</taxon>
        <taxon>Ascomycota</taxon>
        <taxon>Pezizomycotina</taxon>
        <taxon>Dothideomycetes</taxon>
        <taxon>Pleosporomycetidae</taxon>
        <taxon>Pleosporales</taxon>
        <taxon>Pleosporales incertae sedis</taxon>
        <taxon>Aaosphaeria</taxon>
    </lineage>
</organism>
<reference evidence="5" key="1">
    <citation type="journal article" date="2020" name="Stud. Mycol.">
        <title>101 Dothideomycetes genomes: a test case for predicting lifestyles and emergence of pathogens.</title>
        <authorList>
            <person name="Haridas S."/>
            <person name="Albert R."/>
            <person name="Binder M."/>
            <person name="Bloem J."/>
            <person name="Labutti K."/>
            <person name="Salamov A."/>
            <person name="Andreopoulos B."/>
            <person name="Baker S."/>
            <person name="Barry K."/>
            <person name="Bills G."/>
            <person name="Bluhm B."/>
            <person name="Cannon C."/>
            <person name="Castanera R."/>
            <person name="Culley D."/>
            <person name="Daum C."/>
            <person name="Ezra D."/>
            <person name="Gonzalez J."/>
            <person name="Henrissat B."/>
            <person name="Kuo A."/>
            <person name="Liang C."/>
            <person name="Lipzen A."/>
            <person name="Lutzoni F."/>
            <person name="Magnuson J."/>
            <person name="Mondo S."/>
            <person name="Nolan M."/>
            <person name="Ohm R."/>
            <person name="Pangilinan J."/>
            <person name="Park H.-J."/>
            <person name="Ramirez L."/>
            <person name="Alfaro M."/>
            <person name="Sun H."/>
            <person name="Tritt A."/>
            <person name="Yoshinaga Y."/>
            <person name="Zwiers L.-H."/>
            <person name="Turgeon B."/>
            <person name="Goodwin S."/>
            <person name="Spatafora J."/>
            <person name="Crous P."/>
            <person name="Grigoriev I."/>
        </authorList>
    </citation>
    <scope>NUCLEOTIDE SEQUENCE</scope>
    <source>
        <strain evidence="5">CBS 175.79</strain>
    </source>
</reference>
<keyword evidence="5" id="KW-0223">Dioxygenase</keyword>
<keyword evidence="3" id="KW-0046">Antibiotic resistance</keyword>
<evidence type="ECO:0000259" key="4">
    <source>
        <dbReference type="PROSITE" id="PS51819"/>
    </source>
</evidence>
<dbReference type="OrthoDB" id="4235865at2759"/>